<protein>
    <recommendedName>
        <fullName evidence="2">CAAX prenyl protease 2/Lysostaphin resistance protein A-like domain-containing protein</fullName>
    </recommendedName>
</protein>
<dbReference type="GO" id="GO:0080120">
    <property type="term" value="P:CAAX-box protein maturation"/>
    <property type="evidence" value="ECO:0007669"/>
    <property type="project" value="UniProtKB-ARBA"/>
</dbReference>
<dbReference type="InterPro" id="IPR003675">
    <property type="entry name" value="Rce1/LyrA-like_dom"/>
</dbReference>
<feature type="domain" description="CAAX prenyl protease 2/Lysostaphin resistance protein A-like" evidence="2">
    <location>
        <begin position="72"/>
        <end position="161"/>
    </location>
</feature>
<evidence type="ECO:0000313" key="3">
    <source>
        <dbReference type="EMBL" id="TDY59941.1"/>
    </source>
</evidence>
<dbReference type="PANTHER" id="PTHR43592:SF15">
    <property type="entry name" value="CAAX AMINO TERMINAL PROTEASE FAMILY PROTEIN"/>
    <property type="match status" value="1"/>
</dbReference>
<dbReference type="Proteomes" id="UP000295066">
    <property type="component" value="Unassembled WGS sequence"/>
</dbReference>
<dbReference type="EMBL" id="SORI01000010">
    <property type="protein sequence ID" value="TDY59941.1"/>
    <property type="molecule type" value="Genomic_DNA"/>
</dbReference>
<accession>A0A4V3HG56</accession>
<feature type="transmembrane region" description="Helical" evidence="1">
    <location>
        <begin position="149"/>
        <end position="167"/>
    </location>
</feature>
<dbReference type="NCBIfam" id="NF040589">
    <property type="entry name" value="Synergist-CPBP"/>
    <property type="match status" value="1"/>
</dbReference>
<evidence type="ECO:0000259" key="2">
    <source>
        <dbReference type="Pfam" id="PF02517"/>
    </source>
</evidence>
<dbReference type="PANTHER" id="PTHR43592">
    <property type="entry name" value="CAAX AMINO TERMINAL PROTEASE"/>
    <property type="match status" value="1"/>
</dbReference>
<feature type="transmembrane region" description="Helical" evidence="1">
    <location>
        <begin position="69"/>
        <end position="86"/>
    </location>
</feature>
<comment type="caution">
    <text evidence="3">The sequence shown here is derived from an EMBL/GenBank/DDBJ whole genome shotgun (WGS) entry which is preliminary data.</text>
</comment>
<proteinExistence type="predicted"/>
<feature type="transmembrane region" description="Helical" evidence="1">
    <location>
        <begin position="106"/>
        <end position="137"/>
    </location>
</feature>
<keyword evidence="1" id="KW-1133">Transmembrane helix</keyword>
<dbReference type="OrthoDB" id="4232at2"/>
<keyword evidence="1" id="KW-0472">Membrane</keyword>
<evidence type="ECO:0000256" key="1">
    <source>
        <dbReference type="SAM" id="Phobius"/>
    </source>
</evidence>
<keyword evidence="1" id="KW-0812">Transmembrane</keyword>
<dbReference type="Pfam" id="PF02517">
    <property type="entry name" value="Rce1-like"/>
    <property type="match status" value="1"/>
</dbReference>
<gene>
    <name evidence="3" type="ORF">C8D99_11074</name>
</gene>
<feature type="transmembrane region" description="Helical" evidence="1">
    <location>
        <begin position="42"/>
        <end position="62"/>
    </location>
</feature>
<organism evidence="3 4">
    <name type="scientific">Aminivibrio pyruvatiphilus</name>
    <dbReference type="NCBI Taxonomy" id="1005740"/>
    <lineage>
        <taxon>Bacteria</taxon>
        <taxon>Thermotogati</taxon>
        <taxon>Synergistota</taxon>
        <taxon>Synergistia</taxon>
        <taxon>Synergistales</taxon>
        <taxon>Aminobacteriaceae</taxon>
        <taxon>Aminivibrio</taxon>
    </lineage>
</organism>
<sequence>MKELLVFAFFLYFPYGWCALSGNSRESFGLIWKADRHALRDVAAVSLLTLLPLTAASLFFFGNRLFPPALGAVPAAVLSGLAAAVAEETFFRGWVQTMLGYRFSRVWSVVLASALFGIAHLASPHAPFAVLAFFPGLAMGYLRDRHGSVLPAILYHWIGNIWSIWLYPRF</sequence>
<dbReference type="RefSeq" id="WP_133957783.1">
    <property type="nucleotide sequence ID" value="NZ_SORI01000010.1"/>
</dbReference>
<dbReference type="GO" id="GO:0004175">
    <property type="term" value="F:endopeptidase activity"/>
    <property type="evidence" value="ECO:0007669"/>
    <property type="project" value="UniProtKB-ARBA"/>
</dbReference>
<evidence type="ECO:0000313" key="4">
    <source>
        <dbReference type="Proteomes" id="UP000295066"/>
    </source>
</evidence>
<name>A0A4V3HG56_9BACT</name>
<dbReference type="AlphaFoldDB" id="A0A4V3HG56"/>
<keyword evidence="4" id="KW-1185">Reference proteome</keyword>
<reference evidence="3 4" key="1">
    <citation type="submission" date="2019-03" db="EMBL/GenBank/DDBJ databases">
        <title>Genomic Encyclopedia of Type Strains, Phase IV (KMG-IV): sequencing the most valuable type-strain genomes for metagenomic binning, comparative biology and taxonomic classification.</title>
        <authorList>
            <person name="Goeker M."/>
        </authorList>
    </citation>
    <scope>NUCLEOTIDE SEQUENCE [LARGE SCALE GENOMIC DNA]</scope>
    <source>
        <strain evidence="3 4">DSM 25964</strain>
    </source>
</reference>